<keyword evidence="2" id="KW-1185">Reference proteome</keyword>
<dbReference type="AlphaFoldDB" id="A0AAW0EWK0"/>
<sequence length="66" mass="7218">MIDNVLIAAEEGQEVAFVAAVRTVVDRIRVANLLTSPDREAVAVMPDAALLDEAKNRCEFLGEEYV</sequence>
<proteinExistence type="predicted"/>
<gene>
    <name evidence="1" type="ORF">NESM_000835600</name>
</gene>
<name>A0AAW0EWK0_9TRYP</name>
<evidence type="ECO:0000313" key="1">
    <source>
        <dbReference type="EMBL" id="KAK7198715.1"/>
    </source>
</evidence>
<reference evidence="1 2" key="1">
    <citation type="journal article" date="2021" name="MBio">
        <title>A New Model Trypanosomatid, Novymonas esmeraldas: Genomic Perception of Its 'Candidatus Pandoraea novymonadis' Endosymbiont.</title>
        <authorList>
            <person name="Zakharova A."/>
            <person name="Saura A."/>
            <person name="Butenko A."/>
            <person name="Podesvova L."/>
            <person name="Warmusova S."/>
            <person name="Kostygov A.Y."/>
            <person name="Nenarokova A."/>
            <person name="Lukes J."/>
            <person name="Opperdoes F.R."/>
            <person name="Yurchenko V."/>
        </authorList>
    </citation>
    <scope>NUCLEOTIDE SEQUENCE [LARGE SCALE GENOMIC DNA]</scope>
    <source>
        <strain evidence="1 2">E262AT.01</strain>
    </source>
</reference>
<comment type="caution">
    <text evidence="1">The sequence shown here is derived from an EMBL/GenBank/DDBJ whole genome shotgun (WGS) entry which is preliminary data.</text>
</comment>
<organism evidence="1 2">
    <name type="scientific">Novymonas esmeraldas</name>
    <dbReference type="NCBI Taxonomy" id="1808958"/>
    <lineage>
        <taxon>Eukaryota</taxon>
        <taxon>Discoba</taxon>
        <taxon>Euglenozoa</taxon>
        <taxon>Kinetoplastea</taxon>
        <taxon>Metakinetoplastina</taxon>
        <taxon>Trypanosomatida</taxon>
        <taxon>Trypanosomatidae</taxon>
        <taxon>Novymonas</taxon>
    </lineage>
</organism>
<accession>A0AAW0EWK0</accession>
<evidence type="ECO:0000313" key="2">
    <source>
        <dbReference type="Proteomes" id="UP001430356"/>
    </source>
</evidence>
<protein>
    <submittedName>
        <fullName evidence="1">Uncharacterized protein</fullName>
    </submittedName>
</protein>
<dbReference type="Proteomes" id="UP001430356">
    <property type="component" value="Unassembled WGS sequence"/>
</dbReference>
<dbReference type="EMBL" id="JAECZO010000169">
    <property type="protein sequence ID" value="KAK7198715.1"/>
    <property type="molecule type" value="Genomic_DNA"/>
</dbReference>